<dbReference type="EMBL" id="WTPX01000003">
    <property type="protein sequence ID" value="NNJ24096.1"/>
    <property type="molecule type" value="Genomic_DNA"/>
</dbReference>
<feature type="coiled-coil region" evidence="1">
    <location>
        <begin position="267"/>
        <end position="299"/>
    </location>
</feature>
<dbReference type="RefSeq" id="WP_171182666.1">
    <property type="nucleotide sequence ID" value="NZ_WTPX01000003.1"/>
</dbReference>
<keyword evidence="3" id="KW-1185">Reference proteome</keyword>
<reference evidence="2 3" key="1">
    <citation type="journal article" date="2020" name="Syst. Appl. Microbiol.">
        <title>Alienimonas chondri sp. nov., a novel planctomycete isolated from the biofilm of the red alga Chondrus crispus.</title>
        <authorList>
            <person name="Vitorino I."/>
            <person name="Albuquerque L."/>
            <person name="Wiegand S."/>
            <person name="Kallscheuer N."/>
            <person name="da Costa M.S."/>
            <person name="Lobo-da-Cunha A."/>
            <person name="Jogler C."/>
            <person name="Lage O.M."/>
        </authorList>
    </citation>
    <scope>NUCLEOTIDE SEQUENCE [LARGE SCALE GENOMIC DNA]</scope>
    <source>
        <strain evidence="2 3">LzC2</strain>
    </source>
</reference>
<evidence type="ECO:0000313" key="3">
    <source>
        <dbReference type="Proteomes" id="UP000609651"/>
    </source>
</evidence>
<keyword evidence="1" id="KW-0175">Coiled coil</keyword>
<proteinExistence type="predicted"/>
<evidence type="ECO:0000256" key="1">
    <source>
        <dbReference type="SAM" id="Coils"/>
    </source>
</evidence>
<comment type="caution">
    <text evidence="2">The sequence shown here is derived from an EMBL/GenBank/DDBJ whole genome shotgun (WGS) entry which is preliminary data.</text>
</comment>
<evidence type="ECO:0000313" key="2">
    <source>
        <dbReference type="EMBL" id="NNJ24096.1"/>
    </source>
</evidence>
<sequence>MSQGEESIEGGGLVLLLEPMMGDAGIVDFLKQAGKPYKKKRLKSGPANWASIVDLFDSHEVTAVSMRLSLDAYFNFCHPEYEDVAKRLLDLISSVPNLVVVHEDLFSCGETADPDDDWADLYARITPEVRDLVHPLFYLRGMELVTYRKNAEVTVLTTDFLRESDSKLLFRTYVPKAQLYAEETDRVIRLFCDYLSSVAGVSAKLEVKQTPSGSFYEVRAELEEAVDVESHYRNFSDLASLSEAAPEKAAEVLALASVNSAKASRLVEKYGREVRRLRLDMQQERERRLLAIRHRLEQELAEEQTPDGREIEMLVDDAFRQPFVGDLEKLTSIGSGVRSMPLRSAPMVSNERAREIIYDELSGEAGIAEAGQQFRQLIARQGGKEREALLVSLRELEDAALPAGDKKPAERKLKTFLLSSAGVVGKASVDLLKDYLKSRLGF</sequence>
<organism evidence="2 3">
    <name type="scientific">Alienimonas chondri</name>
    <dbReference type="NCBI Taxonomy" id="2681879"/>
    <lineage>
        <taxon>Bacteria</taxon>
        <taxon>Pseudomonadati</taxon>
        <taxon>Planctomycetota</taxon>
        <taxon>Planctomycetia</taxon>
        <taxon>Planctomycetales</taxon>
        <taxon>Planctomycetaceae</taxon>
        <taxon>Alienimonas</taxon>
    </lineage>
</organism>
<dbReference type="Proteomes" id="UP000609651">
    <property type="component" value="Unassembled WGS sequence"/>
</dbReference>
<name>A0ABX1V9G0_9PLAN</name>
<gene>
    <name evidence="2" type="ORF">LzC2_01460</name>
</gene>
<accession>A0ABX1V9G0</accession>
<protein>
    <submittedName>
        <fullName evidence="2">Uncharacterized protein</fullName>
    </submittedName>
</protein>